<evidence type="ECO:0000313" key="3">
    <source>
        <dbReference type="WBParaSite" id="PSU_v2.g13468.t1"/>
    </source>
</evidence>
<evidence type="ECO:0000256" key="1">
    <source>
        <dbReference type="SAM" id="MobiDB-lite"/>
    </source>
</evidence>
<proteinExistence type="predicted"/>
<dbReference type="AlphaFoldDB" id="A0A914Y1Y3"/>
<accession>A0A914Y1Y3</accession>
<evidence type="ECO:0000313" key="2">
    <source>
        <dbReference type="Proteomes" id="UP000887577"/>
    </source>
</evidence>
<dbReference type="Proteomes" id="UP000887577">
    <property type="component" value="Unplaced"/>
</dbReference>
<feature type="compositionally biased region" description="Low complexity" evidence="1">
    <location>
        <begin position="46"/>
        <end position="61"/>
    </location>
</feature>
<organism evidence="2 3">
    <name type="scientific">Panagrolaimus superbus</name>
    <dbReference type="NCBI Taxonomy" id="310955"/>
    <lineage>
        <taxon>Eukaryota</taxon>
        <taxon>Metazoa</taxon>
        <taxon>Ecdysozoa</taxon>
        <taxon>Nematoda</taxon>
        <taxon>Chromadorea</taxon>
        <taxon>Rhabditida</taxon>
        <taxon>Tylenchina</taxon>
        <taxon>Panagrolaimomorpha</taxon>
        <taxon>Panagrolaimoidea</taxon>
        <taxon>Panagrolaimidae</taxon>
        <taxon>Panagrolaimus</taxon>
    </lineage>
</organism>
<protein>
    <submittedName>
        <fullName evidence="3">Uncharacterized protein</fullName>
    </submittedName>
</protein>
<name>A0A914Y1Y3_9BILA</name>
<reference evidence="3" key="1">
    <citation type="submission" date="2022-11" db="UniProtKB">
        <authorList>
            <consortium name="WormBaseParasite"/>
        </authorList>
    </citation>
    <scope>IDENTIFICATION</scope>
</reference>
<sequence>MSGFSDKNNNQLDNIDEEDDESESAKMDEIDRNEVADGNDGYGRGKATTATKATATTSTTTEKANEIDAIEFVLNLFGSNDTEDNSTASSLTTKDDIATVPNLEDVDNKTVLWIDATYKALDHGMNITLIPECEVWQEYWDNNSTTLNLNETEVGESDEINLGFVEYELIDKKSRLEEVGLDKDMLKNHSVNIFGI</sequence>
<feature type="region of interest" description="Disordered" evidence="1">
    <location>
        <begin position="1"/>
        <end position="61"/>
    </location>
</feature>
<keyword evidence="2" id="KW-1185">Reference proteome</keyword>
<feature type="compositionally biased region" description="Basic and acidic residues" evidence="1">
    <location>
        <begin position="23"/>
        <end position="35"/>
    </location>
</feature>
<dbReference type="WBParaSite" id="PSU_v2.g13468.t1">
    <property type="protein sequence ID" value="PSU_v2.g13468.t1"/>
    <property type="gene ID" value="PSU_v2.g13468"/>
</dbReference>
<feature type="compositionally biased region" description="Polar residues" evidence="1">
    <location>
        <begin position="1"/>
        <end position="13"/>
    </location>
</feature>